<dbReference type="OrthoDB" id="1950674at2"/>
<dbReference type="GO" id="GO:0009307">
    <property type="term" value="P:DNA restriction-modification system"/>
    <property type="evidence" value="ECO:0007669"/>
    <property type="project" value="InterPro"/>
</dbReference>
<accession>A8MH13</accession>
<evidence type="ECO:0000313" key="3">
    <source>
        <dbReference type="EMBL" id="ABW18900.1"/>
    </source>
</evidence>
<dbReference type="GO" id="GO:0004519">
    <property type="term" value="F:endonuclease activity"/>
    <property type="evidence" value="ECO:0007669"/>
    <property type="project" value="InterPro"/>
</dbReference>
<feature type="transmembrane region" description="Helical" evidence="1">
    <location>
        <begin position="294"/>
        <end position="312"/>
    </location>
</feature>
<keyword evidence="4" id="KW-1185">Reference proteome</keyword>
<keyword evidence="1" id="KW-0472">Membrane</keyword>
<feature type="domain" description="Restriction endonuclease type IV Mrr" evidence="2">
    <location>
        <begin position="124"/>
        <end position="231"/>
    </location>
</feature>
<dbReference type="EMBL" id="CP000853">
    <property type="protein sequence ID" value="ABW18900.1"/>
    <property type="molecule type" value="Genomic_DNA"/>
</dbReference>
<name>A8MH13_ALKOO</name>
<dbReference type="KEGG" id="aoe:Clos_1355"/>
<evidence type="ECO:0000313" key="4">
    <source>
        <dbReference type="Proteomes" id="UP000000269"/>
    </source>
</evidence>
<sequence length="331" mass="39290">MKKIDSFFKFISSQLKGSNRSRGNSLRFRNYYLSVKDDKRNNVAKIVDYSMWRICLFFLMFIYIYSKINKLSISILISTFSFILVHKIAIKGREHKFQQMKEQKRRYIGSQKVYNEIMNKTTDEMKVYIKKVFGVMGFTELNFKKVDQRHILLNSVYKEEKIMLLFNIYKNDLDVELKEVKEFIDGMSDSGIKKGILITTSDFTKDSYNYIKNFNENYSILLLNKDKFLKIIENRGLFPTGEEIDEMIESKISKRHKNWDKYKKAAMSKGKVKSYIALSIYLIIAAWYTTFTVYYMVISGLILAFAVITFLLNRREEEEDTIDFEKLLNDM</sequence>
<feature type="transmembrane region" description="Helical" evidence="1">
    <location>
        <begin position="272"/>
        <end position="288"/>
    </location>
</feature>
<protein>
    <recommendedName>
        <fullName evidence="2">Restriction endonuclease type IV Mrr domain-containing protein</fullName>
    </recommendedName>
</protein>
<keyword evidence="1" id="KW-0812">Transmembrane</keyword>
<gene>
    <name evidence="3" type="ordered locus">Clos_1355</name>
</gene>
<evidence type="ECO:0000259" key="2">
    <source>
        <dbReference type="Pfam" id="PF04471"/>
    </source>
</evidence>
<dbReference type="Pfam" id="PF04471">
    <property type="entry name" value="Mrr_cat"/>
    <property type="match status" value="1"/>
</dbReference>
<keyword evidence="1" id="KW-1133">Transmembrane helix</keyword>
<dbReference type="HOGENOM" id="CLU_828056_0_0_9"/>
<dbReference type="Gene3D" id="3.40.1350.10">
    <property type="match status" value="1"/>
</dbReference>
<organism evidence="3 4">
    <name type="scientific">Alkaliphilus oremlandii (strain OhILAs)</name>
    <name type="common">Clostridium oremlandii (strain OhILAs)</name>
    <dbReference type="NCBI Taxonomy" id="350688"/>
    <lineage>
        <taxon>Bacteria</taxon>
        <taxon>Bacillati</taxon>
        <taxon>Bacillota</taxon>
        <taxon>Clostridia</taxon>
        <taxon>Peptostreptococcales</taxon>
        <taxon>Natronincolaceae</taxon>
        <taxon>Alkaliphilus</taxon>
    </lineage>
</organism>
<evidence type="ECO:0000256" key="1">
    <source>
        <dbReference type="SAM" id="Phobius"/>
    </source>
</evidence>
<dbReference type="eggNOG" id="ENOG50338E1">
    <property type="taxonomic scope" value="Bacteria"/>
</dbReference>
<feature type="transmembrane region" description="Helical" evidence="1">
    <location>
        <begin position="71"/>
        <end position="90"/>
    </location>
</feature>
<dbReference type="InterPro" id="IPR011856">
    <property type="entry name" value="tRNA_endonuc-like_dom_sf"/>
</dbReference>
<dbReference type="GO" id="GO:0003677">
    <property type="term" value="F:DNA binding"/>
    <property type="evidence" value="ECO:0007669"/>
    <property type="project" value="InterPro"/>
</dbReference>
<reference evidence="4" key="1">
    <citation type="submission" date="2007-10" db="EMBL/GenBank/DDBJ databases">
        <title>Complete genome of Alkaliphilus oremlandii OhILAs.</title>
        <authorList>
            <person name="Copeland A."/>
            <person name="Lucas S."/>
            <person name="Lapidus A."/>
            <person name="Barry K."/>
            <person name="Detter J.C."/>
            <person name="Glavina del Rio T."/>
            <person name="Hammon N."/>
            <person name="Israni S."/>
            <person name="Dalin E."/>
            <person name="Tice H."/>
            <person name="Pitluck S."/>
            <person name="Chain P."/>
            <person name="Malfatti S."/>
            <person name="Shin M."/>
            <person name="Vergez L."/>
            <person name="Schmutz J."/>
            <person name="Larimer F."/>
            <person name="Land M."/>
            <person name="Hauser L."/>
            <person name="Kyrpides N."/>
            <person name="Mikhailova N."/>
            <person name="Stolz J.F."/>
            <person name="Dawson A."/>
            <person name="Fisher E."/>
            <person name="Crable B."/>
            <person name="Perera E."/>
            <person name="Lisak J."/>
            <person name="Ranganathan M."/>
            <person name="Basu P."/>
            <person name="Richardson P."/>
        </authorList>
    </citation>
    <scope>NUCLEOTIDE SEQUENCE [LARGE SCALE GENOMIC DNA]</scope>
    <source>
        <strain evidence="4">OhILAs</strain>
    </source>
</reference>
<proteinExistence type="predicted"/>
<dbReference type="InterPro" id="IPR007560">
    <property type="entry name" value="Restrct_endonuc_IV_Mrr"/>
</dbReference>
<dbReference type="AlphaFoldDB" id="A8MH13"/>
<feature type="transmembrane region" description="Helical" evidence="1">
    <location>
        <begin position="46"/>
        <end position="65"/>
    </location>
</feature>
<dbReference type="Proteomes" id="UP000000269">
    <property type="component" value="Chromosome"/>
</dbReference>